<keyword evidence="5 13" id="KW-0138">CF(0)</keyword>
<evidence type="ECO:0000256" key="8">
    <source>
        <dbReference type="ARBA" id="ARBA00022989"/>
    </source>
</evidence>
<keyword evidence="10 13" id="KW-0496">Mitochondrion</keyword>
<feature type="transmembrane region" description="Helical" evidence="14">
    <location>
        <begin position="6"/>
        <end position="29"/>
    </location>
</feature>
<comment type="similarity">
    <text evidence="2 13">Belongs to the ATPase protein 8 family.</text>
</comment>
<evidence type="ECO:0000313" key="15">
    <source>
        <dbReference type="EMBL" id="AWN56412.1"/>
    </source>
</evidence>
<keyword evidence="11 14" id="KW-0472">Membrane</keyword>
<protein>
    <recommendedName>
        <fullName evidence="13">ATP synthase complex subunit 8</fullName>
    </recommendedName>
</protein>
<evidence type="ECO:0000256" key="5">
    <source>
        <dbReference type="ARBA" id="ARBA00022547"/>
    </source>
</evidence>
<evidence type="ECO:0000256" key="9">
    <source>
        <dbReference type="ARBA" id="ARBA00023065"/>
    </source>
</evidence>
<keyword evidence="9 13" id="KW-0406">Ion transport</keyword>
<evidence type="ECO:0000256" key="13">
    <source>
        <dbReference type="RuleBase" id="RU003661"/>
    </source>
</evidence>
<dbReference type="AlphaFoldDB" id="A0A343YVS0"/>
<evidence type="ECO:0000256" key="6">
    <source>
        <dbReference type="ARBA" id="ARBA00022692"/>
    </source>
</evidence>
<organism evidence="15">
    <name type="scientific">Strongygaster brasiliensis</name>
    <dbReference type="NCBI Taxonomy" id="1985198"/>
    <lineage>
        <taxon>Eukaryota</taxon>
        <taxon>Metazoa</taxon>
        <taxon>Ecdysozoa</taxon>
        <taxon>Arthropoda</taxon>
        <taxon>Hexapoda</taxon>
        <taxon>Insecta</taxon>
        <taxon>Pterygota</taxon>
        <taxon>Neoptera</taxon>
        <taxon>Endopterygota</taxon>
        <taxon>Diptera</taxon>
        <taxon>Brachycera</taxon>
        <taxon>Muscomorpha</taxon>
        <taxon>Oestroidea</taxon>
        <taxon>Tachinidae</taxon>
        <taxon>Phasiinae</taxon>
        <taxon>Strongygastrini</taxon>
        <taxon>Strongygaster</taxon>
    </lineage>
</organism>
<evidence type="ECO:0000256" key="7">
    <source>
        <dbReference type="ARBA" id="ARBA00022781"/>
    </source>
</evidence>
<evidence type="ECO:0000256" key="2">
    <source>
        <dbReference type="ARBA" id="ARBA00008892"/>
    </source>
</evidence>
<reference evidence="15" key="1">
    <citation type="submission" date="2017-10" db="EMBL/GenBank/DDBJ databases">
        <title>Mitogenomes of tropical arthropods.</title>
        <authorList>
            <person name="Pires Paula D."/>
            <person name="Coiti Togawa R."/>
        </authorList>
    </citation>
    <scope>NUCLEOTIDE SEQUENCE</scope>
</reference>
<evidence type="ECO:0000256" key="4">
    <source>
        <dbReference type="ARBA" id="ARBA00022448"/>
    </source>
</evidence>
<dbReference type="GO" id="GO:0045259">
    <property type="term" value="C:proton-transporting ATP synthase complex"/>
    <property type="evidence" value="ECO:0007669"/>
    <property type="project" value="UniProtKB-KW"/>
</dbReference>
<evidence type="ECO:0000256" key="3">
    <source>
        <dbReference type="ARBA" id="ARBA00011291"/>
    </source>
</evidence>
<geneLocation type="mitochondrion" evidence="15"/>
<keyword evidence="7 13" id="KW-0375">Hydrogen ion transport</keyword>
<proteinExistence type="inferred from homology"/>
<accession>A0A343YVS0</accession>
<evidence type="ECO:0000256" key="12">
    <source>
        <dbReference type="ARBA" id="ARBA00024864"/>
    </source>
</evidence>
<sequence length="57" mass="6928">MPQMAPIGWLSLFIIFIILFMIFNMMNYYSFIYSMPKPKSMNLINKTNLMNSLNWKW</sequence>
<dbReference type="EMBL" id="MG253283">
    <property type="protein sequence ID" value="AWN56412.1"/>
    <property type="molecule type" value="Genomic_DNA"/>
</dbReference>
<evidence type="ECO:0000256" key="1">
    <source>
        <dbReference type="ARBA" id="ARBA00004304"/>
    </source>
</evidence>
<evidence type="ECO:0000256" key="10">
    <source>
        <dbReference type="ARBA" id="ARBA00023128"/>
    </source>
</evidence>
<evidence type="ECO:0000256" key="11">
    <source>
        <dbReference type="ARBA" id="ARBA00023136"/>
    </source>
</evidence>
<comment type="subcellular location">
    <subcellularLocation>
        <location evidence="1 13">Mitochondrion membrane</location>
        <topology evidence="1 13">Single-pass membrane protein</topology>
    </subcellularLocation>
</comment>
<dbReference type="GO" id="GO:0015986">
    <property type="term" value="P:proton motive force-driven ATP synthesis"/>
    <property type="evidence" value="ECO:0007669"/>
    <property type="project" value="InterPro"/>
</dbReference>
<keyword evidence="6 13" id="KW-0812">Transmembrane</keyword>
<dbReference type="GO" id="GO:0015078">
    <property type="term" value="F:proton transmembrane transporter activity"/>
    <property type="evidence" value="ECO:0007669"/>
    <property type="project" value="InterPro"/>
</dbReference>
<name>A0A343YVS0_9MUSC</name>
<evidence type="ECO:0000256" key="14">
    <source>
        <dbReference type="SAM" id="Phobius"/>
    </source>
</evidence>
<comment type="function">
    <text evidence="12">Mitochondrial membrane ATP synthase (F(1)F(0) ATP synthase or Complex V) produces ATP from ADP in the presence of a proton gradient across the membrane which is generated by electron transport complexes of the respiratory chain. F-type ATPases consist of two structural domains, F(1) - containing the extramembraneous catalytic core and F(0) - containing the membrane proton channel, linked together by a central stalk and a peripheral stalk. During catalysis, ATP synthesis in the catalytic domain of F(1) is coupled via a rotary mechanism of the central stalk subunits to proton translocation. Part of the complex F(0) domain. Minor subunit located with subunit a in the membrane.</text>
</comment>
<dbReference type="GO" id="GO:0031966">
    <property type="term" value="C:mitochondrial membrane"/>
    <property type="evidence" value="ECO:0007669"/>
    <property type="project" value="UniProtKB-SubCell"/>
</dbReference>
<keyword evidence="4 13" id="KW-0813">Transport</keyword>
<dbReference type="Pfam" id="PF00895">
    <property type="entry name" value="ATP-synt_8"/>
    <property type="match status" value="1"/>
</dbReference>
<dbReference type="InterPro" id="IPR001421">
    <property type="entry name" value="ATP8_metazoa"/>
</dbReference>
<keyword evidence="8 14" id="KW-1133">Transmembrane helix</keyword>
<comment type="subunit">
    <text evidence="3">F-type ATPases have 2 components, CF(1) - the catalytic core - and CF(0) - the membrane proton channel.</text>
</comment>